<feature type="domain" description="Xylanolytic transcriptional activator regulatory" evidence="9">
    <location>
        <begin position="165"/>
        <end position="327"/>
    </location>
</feature>
<dbReference type="PANTHER" id="PTHR31845:SF21">
    <property type="entry name" value="REGULATORY PROTEIN LEU3"/>
    <property type="match status" value="1"/>
</dbReference>
<dbReference type="EMBL" id="JAPQKH010000005">
    <property type="protein sequence ID" value="KAJ5097191.1"/>
    <property type="molecule type" value="Genomic_DNA"/>
</dbReference>
<gene>
    <name evidence="10" type="ORF">N7456_007912</name>
</gene>
<feature type="region of interest" description="Disordered" evidence="7">
    <location>
        <begin position="1"/>
        <end position="24"/>
    </location>
</feature>
<dbReference type="InterPro" id="IPR036864">
    <property type="entry name" value="Zn2-C6_fun-type_DNA-bd_sf"/>
</dbReference>
<name>A0A9W9FBH1_9EURO</name>
<evidence type="ECO:0000256" key="2">
    <source>
        <dbReference type="ARBA" id="ARBA00022723"/>
    </source>
</evidence>
<dbReference type="InterPro" id="IPR051089">
    <property type="entry name" value="prtT"/>
</dbReference>
<evidence type="ECO:0000259" key="8">
    <source>
        <dbReference type="Pfam" id="PF00172"/>
    </source>
</evidence>
<dbReference type="Pfam" id="PF04082">
    <property type="entry name" value="Fungal_trans"/>
    <property type="match status" value="1"/>
</dbReference>
<dbReference type="Pfam" id="PF00172">
    <property type="entry name" value="Zn_clus"/>
    <property type="match status" value="1"/>
</dbReference>
<keyword evidence="11" id="KW-1185">Reference proteome</keyword>
<dbReference type="CDD" id="cd12148">
    <property type="entry name" value="fungal_TF_MHR"/>
    <property type="match status" value="1"/>
</dbReference>
<feature type="region of interest" description="Disordered" evidence="7">
    <location>
        <begin position="62"/>
        <end position="106"/>
    </location>
</feature>
<keyword evidence="6" id="KW-0539">Nucleus</keyword>
<evidence type="ECO:0000313" key="10">
    <source>
        <dbReference type="EMBL" id="KAJ5097191.1"/>
    </source>
</evidence>
<organism evidence="10 11">
    <name type="scientific">Penicillium angulare</name>
    <dbReference type="NCBI Taxonomy" id="116970"/>
    <lineage>
        <taxon>Eukaryota</taxon>
        <taxon>Fungi</taxon>
        <taxon>Dikarya</taxon>
        <taxon>Ascomycota</taxon>
        <taxon>Pezizomycotina</taxon>
        <taxon>Eurotiomycetes</taxon>
        <taxon>Eurotiomycetidae</taxon>
        <taxon>Eurotiales</taxon>
        <taxon>Aspergillaceae</taxon>
        <taxon>Penicillium</taxon>
    </lineage>
</organism>
<evidence type="ECO:0000256" key="1">
    <source>
        <dbReference type="ARBA" id="ARBA00004123"/>
    </source>
</evidence>
<dbReference type="GO" id="GO:0000976">
    <property type="term" value="F:transcription cis-regulatory region binding"/>
    <property type="evidence" value="ECO:0007669"/>
    <property type="project" value="TreeGrafter"/>
</dbReference>
<accession>A0A9W9FBH1</accession>
<evidence type="ECO:0000259" key="9">
    <source>
        <dbReference type="Pfam" id="PF04082"/>
    </source>
</evidence>
<dbReference type="PANTHER" id="PTHR31845">
    <property type="entry name" value="FINGER DOMAIN PROTEIN, PUTATIVE-RELATED"/>
    <property type="match status" value="1"/>
</dbReference>
<evidence type="ECO:0008006" key="12">
    <source>
        <dbReference type="Google" id="ProtNLM"/>
    </source>
</evidence>
<feature type="region of interest" description="Disordered" evidence="7">
    <location>
        <begin position="570"/>
        <end position="592"/>
    </location>
</feature>
<dbReference type="CDD" id="cd00067">
    <property type="entry name" value="GAL4"/>
    <property type="match status" value="1"/>
</dbReference>
<reference evidence="10" key="1">
    <citation type="submission" date="2022-11" db="EMBL/GenBank/DDBJ databases">
        <authorList>
            <person name="Petersen C."/>
        </authorList>
    </citation>
    <scope>NUCLEOTIDE SEQUENCE</scope>
    <source>
        <strain evidence="10">IBT 30069</strain>
    </source>
</reference>
<feature type="compositionally biased region" description="Basic and acidic residues" evidence="7">
    <location>
        <begin position="574"/>
        <end position="588"/>
    </location>
</feature>
<dbReference type="Gene3D" id="4.10.240.10">
    <property type="entry name" value="Zn(2)-C6 fungal-type DNA-binding domain"/>
    <property type="match status" value="1"/>
</dbReference>
<dbReference type="Proteomes" id="UP001149165">
    <property type="component" value="Unassembled WGS sequence"/>
</dbReference>
<evidence type="ECO:0000256" key="3">
    <source>
        <dbReference type="ARBA" id="ARBA00023015"/>
    </source>
</evidence>
<evidence type="ECO:0000256" key="4">
    <source>
        <dbReference type="ARBA" id="ARBA00023125"/>
    </source>
</evidence>
<keyword evidence="2" id="KW-0479">Metal-binding</keyword>
<sequence>MENIQSTTARSHATSTAHIKPRRAGVPCVRCRQMKVKCNASQRFPASCSACTKAGERLKARHAPAHGSENGNGNRVPVYRTPQSEASGTEPTDLSSRPNGPLATSDYSADITAITADLRLGGRGSTRFTHESTGVNFTSNVVAELLEEYASLCLQDVHPLTSDPRYYSHIHPRFPLLLNPTTIIDSYEKAPLLFWTALSISSKDSEKYASDYARLQILVKQLVADIILLGSRSIYLVQALLLLCVWSFPHEDMNKEPFSMYGAVAISMARSLGLHRPQYPFLLFAAKASEIGTLESRTLTWLSCFIVDQWHTARFGVPGSIRPDHTILHAVNVSMAGVPETTRIQLHIALVTSKISSALGECETSTTGLMSDPLPLVRVFETELSTIQTKYANKWSPADEVSFLDARLSLYCYVLEQKTCSSSPSSSSLITLNTNNELITQSCLTAKQLLIILTTFPNTLRQGTLHILRAASYSIFFLLRLLGTAPECIDETDTRNIIRQIFTLMREISQTVNDRRSQCFRVCRITEQMIDYEDWDKETPFLGKAESFMGNNLVADVAARGMIQANMRHAAAQAERDRERERDSREDVEGVPAEVEVEPGFDLDFSIWDPMGWNLNWQDGDDLLFLHGGLGGSS</sequence>
<evidence type="ECO:0000256" key="5">
    <source>
        <dbReference type="ARBA" id="ARBA00023163"/>
    </source>
</evidence>
<dbReference type="GO" id="GO:0008270">
    <property type="term" value="F:zinc ion binding"/>
    <property type="evidence" value="ECO:0007669"/>
    <property type="project" value="InterPro"/>
</dbReference>
<proteinExistence type="predicted"/>
<feature type="domain" description="Zn(2)-C6 fungal-type" evidence="8">
    <location>
        <begin position="27"/>
        <end position="55"/>
    </location>
</feature>
<protein>
    <recommendedName>
        <fullName evidence="12">Zn(2)-C6 fungal-type domain-containing protein</fullName>
    </recommendedName>
</protein>
<keyword evidence="4" id="KW-0238">DNA-binding</keyword>
<dbReference type="AlphaFoldDB" id="A0A9W9FBH1"/>
<comment type="subcellular location">
    <subcellularLocation>
        <location evidence="1">Nucleus</location>
    </subcellularLocation>
</comment>
<keyword evidence="3" id="KW-0805">Transcription regulation</keyword>
<dbReference type="InterPro" id="IPR001138">
    <property type="entry name" value="Zn2Cys6_DnaBD"/>
</dbReference>
<dbReference type="GO" id="GO:0005634">
    <property type="term" value="C:nucleus"/>
    <property type="evidence" value="ECO:0007669"/>
    <property type="project" value="UniProtKB-SubCell"/>
</dbReference>
<feature type="compositionally biased region" description="Polar residues" evidence="7">
    <location>
        <begin position="81"/>
        <end position="98"/>
    </location>
</feature>
<evidence type="ECO:0000313" key="11">
    <source>
        <dbReference type="Proteomes" id="UP001149165"/>
    </source>
</evidence>
<dbReference type="GO" id="GO:0006351">
    <property type="term" value="P:DNA-templated transcription"/>
    <property type="evidence" value="ECO:0007669"/>
    <property type="project" value="InterPro"/>
</dbReference>
<evidence type="ECO:0000256" key="6">
    <source>
        <dbReference type="ARBA" id="ARBA00023242"/>
    </source>
</evidence>
<keyword evidence="5" id="KW-0804">Transcription</keyword>
<feature type="compositionally biased region" description="Low complexity" evidence="7">
    <location>
        <begin position="1"/>
        <end position="18"/>
    </location>
</feature>
<reference evidence="10" key="2">
    <citation type="journal article" date="2023" name="IMA Fungus">
        <title>Comparative genomic study of the Penicillium genus elucidates a diverse pangenome and 15 lateral gene transfer events.</title>
        <authorList>
            <person name="Petersen C."/>
            <person name="Sorensen T."/>
            <person name="Nielsen M.R."/>
            <person name="Sondergaard T.E."/>
            <person name="Sorensen J.L."/>
            <person name="Fitzpatrick D.A."/>
            <person name="Frisvad J.C."/>
            <person name="Nielsen K.L."/>
        </authorList>
    </citation>
    <scope>NUCLEOTIDE SEQUENCE</scope>
    <source>
        <strain evidence="10">IBT 30069</strain>
    </source>
</reference>
<comment type="caution">
    <text evidence="10">The sequence shown here is derived from an EMBL/GenBank/DDBJ whole genome shotgun (WGS) entry which is preliminary data.</text>
</comment>
<evidence type="ECO:0000256" key="7">
    <source>
        <dbReference type="SAM" id="MobiDB-lite"/>
    </source>
</evidence>
<dbReference type="SUPFAM" id="SSF57701">
    <property type="entry name" value="Zn2/Cys6 DNA-binding domain"/>
    <property type="match status" value="1"/>
</dbReference>
<dbReference type="OrthoDB" id="3163292at2759"/>
<dbReference type="GO" id="GO:0000981">
    <property type="term" value="F:DNA-binding transcription factor activity, RNA polymerase II-specific"/>
    <property type="evidence" value="ECO:0007669"/>
    <property type="project" value="InterPro"/>
</dbReference>
<dbReference type="InterPro" id="IPR007219">
    <property type="entry name" value="XnlR_reg_dom"/>
</dbReference>